<dbReference type="Pfam" id="PF22074">
    <property type="entry name" value="Cep192_D5"/>
    <property type="match status" value="1"/>
</dbReference>
<name>A0A8C3YMC0_9CETA</name>
<keyword evidence="6" id="KW-1185">Reference proteome</keyword>
<dbReference type="AlphaFoldDB" id="A0A8C3YMC0"/>
<sequence>MMPASSDGQDPEFLIIWVLFRSPKKQITSSEILDSAEEFLARVDIEVDSPNPTPVIKSISLRARAGVARIHAPKDLQTMHLFATVASSTRQYLPLKNAGNIDVCLDIKVPGQGSHLSADPEKLFLKPGDECEVAVSFTPEPPGACEERVLKIFVQPFGPQYEVLLKGEVVSSGNQPLTSGSCCSDIPPILSNKQFLAWGGVPLGRTQLQKLTLRNNSTSTAQLLRLLIRGQDQDCFQLQQTFGSEERLTSNCEIRIRPKEDICISVLFAPTRLSCMLAKLEIKQLGIRSQPGVKFTIPLSGYGGKSNLILEDVKKLSDSYMVTVNDLVPGKESRIVFSVRNTGSRAAFVKAVGFKDSQKKVLLDSKVLKIVPDKFVLKERTQENVTITYNPSDTESNYKTAQLSTIYFFGGDEISRQQFRRQSCAAR</sequence>
<dbReference type="Gene3D" id="2.60.40.10">
    <property type="entry name" value="Immunoglobulins"/>
    <property type="match status" value="2"/>
</dbReference>
<dbReference type="InterPro" id="IPR054086">
    <property type="entry name" value="Cep192-like_D2"/>
</dbReference>
<feature type="domain" description="Cep192-like" evidence="1">
    <location>
        <begin position="1"/>
        <end position="68"/>
    </location>
</feature>
<dbReference type="GO" id="GO:0090307">
    <property type="term" value="P:mitotic spindle assembly"/>
    <property type="evidence" value="ECO:0007669"/>
    <property type="project" value="TreeGrafter"/>
</dbReference>
<evidence type="ECO:0000313" key="6">
    <source>
        <dbReference type="Proteomes" id="UP000694540"/>
    </source>
</evidence>
<feature type="domain" description="Cep192/Spd-2-like" evidence="3">
    <location>
        <begin position="187"/>
        <end position="304"/>
    </location>
</feature>
<dbReference type="PANTHER" id="PTHR16029">
    <property type="entry name" value="CENTROSOMAL PROTEIN OF 192 KDA"/>
    <property type="match status" value="1"/>
</dbReference>
<dbReference type="InterPro" id="IPR013783">
    <property type="entry name" value="Ig-like_fold"/>
</dbReference>
<evidence type="ECO:0000259" key="4">
    <source>
        <dbReference type="Pfam" id="PF22074"/>
    </source>
</evidence>
<dbReference type="PANTHER" id="PTHR16029:SF11">
    <property type="entry name" value="CENTROSOMAL PROTEIN OF 192 KDA"/>
    <property type="match status" value="1"/>
</dbReference>
<dbReference type="Pfam" id="PF22064">
    <property type="entry name" value="Cep192_D2"/>
    <property type="match status" value="1"/>
</dbReference>
<dbReference type="InterPro" id="IPR054091">
    <property type="entry name" value="Cep192-like_D5"/>
</dbReference>
<feature type="domain" description="Cep192-like" evidence="2">
    <location>
        <begin position="71"/>
        <end position="169"/>
    </location>
</feature>
<dbReference type="Pfam" id="PF22073">
    <property type="entry name" value="Cep192_D4"/>
    <property type="match status" value="1"/>
</dbReference>
<dbReference type="GO" id="GO:0019901">
    <property type="term" value="F:protein kinase binding"/>
    <property type="evidence" value="ECO:0007669"/>
    <property type="project" value="TreeGrafter"/>
</dbReference>
<dbReference type="InterPro" id="IPR054089">
    <property type="entry name" value="Cep192-like_D3"/>
</dbReference>
<dbReference type="GO" id="GO:0005814">
    <property type="term" value="C:centriole"/>
    <property type="evidence" value="ECO:0007669"/>
    <property type="project" value="TreeGrafter"/>
</dbReference>
<protein>
    <submittedName>
        <fullName evidence="5">Uncharacterized protein</fullName>
    </submittedName>
</protein>
<dbReference type="InterPro" id="IPR039103">
    <property type="entry name" value="Spd-2/CEP192"/>
</dbReference>
<evidence type="ECO:0000259" key="1">
    <source>
        <dbReference type="Pfam" id="PF22064"/>
    </source>
</evidence>
<evidence type="ECO:0000259" key="3">
    <source>
        <dbReference type="Pfam" id="PF22073"/>
    </source>
</evidence>
<dbReference type="GO" id="GO:0090222">
    <property type="term" value="P:centrosome-templated microtubule nucleation"/>
    <property type="evidence" value="ECO:0007669"/>
    <property type="project" value="InterPro"/>
</dbReference>
<reference evidence="5" key="2">
    <citation type="submission" date="2025-09" db="UniProtKB">
        <authorList>
            <consortium name="Ensembl"/>
        </authorList>
    </citation>
    <scope>IDENTIFICATION</scope>
</reference>
<evidence type="ECO:0000259" key="2">
    <source>
        <dbReference type="Pfam" id="PF22067"/>
    </source>
</evidence>
<dbReference type="InterPro" id="IPR054090">
    <property type="entry name" value="Cep192_Spd-2-like_dom"/>
</dbReference>
<dbReference type="GO" id="GO:0071539">
    <property type="term" value="P:protein localization to centrosome"/>
    <property type="evidence" value="ECO:0007669"/>
    <property type="project" value="InterPro"/>
</dbReference>
<dbReference type="GO" id="GO:0005737">
    <property type="term" value="C:cytoplasm"/>
    <property type="evidence" value="ECO:0007669"/>
    <property type="project" value="TreeGrafter"/>
</dbReference>
<feature type="domain" description="Cep192-like" evidence="4">
    <location>
        <begin position="310"/>
        <end position="422"/>
    </location>
</feature>
<reference evidence="5" key="1">
    <citation type="submission" date="2025-08" db="UniProtKB">
        <authorList>
            <consortium name="Ensembl"/>
        </authorList>
    </citation>
    <scope>IDENTIFICATION</scope>
</reference>
<evidence type="ECO:0000313" key="5">
    <source>
        <dbReference type="Ensembl" id="ENSCWAP00000022576.1"/>
    </source>
</evidence>
<dbReference type="GO" id="GO:0051298">
    <property type="term" value="P:centrosome duplication"/>
    <property type="evidence" value="ECO:0007669"/>
    <property type="project" value="InterPro"/>
</dbReference>
<dbReference type="GeneTree" id="ENSGT00510000048187"/>
<dbReference type="Pfam" id="PF22067">
    <property type="entry name" value="Cep192_D3"/>
    <property type="match status" value="1"/>
</dbReference>
<dbReference type="Proteomes" id="UP000694540">
    <property type="component" value="Unplaced"/>
</dbReference>
<dbReference type="GO" id="GO:0000242">
    <property type="term" value="C:pericentriolar material"/>
    <property type="evidence" value="ECO:0007669"/>
    <property type="project" value="TreeGrafter"/>
</dbReference>
<organism evidence="5 6">
    <name type="scientific">Catagonus wagneri</name>
    <name type="common">Chacoan peccary</name>
    <dbReference type="NCBI Taxonomy" id="51154"/>
    <lineage>
        <taxon>Eukaryota</taxon>
        <taxon>Metazoa</taxon>
        <taxon>Chordata</taxon>
        <taxon>Craniata</taxon>
        <taxon>Vertebrata</taxon>
        <taxon>Euteleostomi</taxon>
        <taxon>Mammalia</taxon>
        <taxon>Eutheria</taxon>
        <taxon>Laurasiatheria</taxon>
        <taxon>Artiodactyla</taxon>
        <taxon>Suina</taxon>
        <taxon>Tayassuidae</taxon>
        <taxon>Catagonus</taxon>
    </lineage>
</organism>
<dbReference type="Ensembl" id="ENSCWAT00000024484.1">
    <property type="protein sequence ID" value="ENSCWAP00000022576.1"/>
    <property type="gene ID" value="ENSCWAG00000017215.1"/>
</dbReference>
<proteinExistence type="predicted"/>
<accession>A0A8C3YMC0</accession>